<keyword evidence="2" id="KW-0255">Endonuclease</keyword>
<evidence type="ECO:0000313" key="2">
    <source>
        <dbReference type="EMBL" id="MCO4291886.1"/>
    </source>
</evidence>
<organism evidence="2 3">
    <name type="scientific">Solitalea agri</name>
    <dbReference type="NCBI Taxonomy" id="2953739"/>
    <lineage>
        <taxon>Bacteria</taxon>
        <taxon>Pseudomonadati</taxon>
        <taxon>Bacteroidota</taxon>
        <taxon>Sphingobacteriia</taxon>
        <taxon>Sphingobacteriales</taxon>
        <taxon>Sphingobacteriaceae</taxon>
        <taxon>Solitalea</taxon>
    </lineage>
</organism>
<proteinExistence type="predicted"/>
<dbReference type="GO" id="GO:0004519">
    <property type="term" value="F:endonuclease activity"/>
    <property type="evidence" value="ECO:0007669"/>
    <property type="project" value="UniProtKB-KW"/>
</dbReference>
<keyword evidence="2" id="KW-0540">Nuclease</keyword>
<gene>
    <name evidence="2" type="ORF">NF867_03310</name>
</gene>
<keyword evidence="3" id="KW-1185">Reference proteome</keyword>
<dbReference type="Gene3D" id="3.60.10.10">
    <property type="entry name" value="Endonuclease/exonuclease/phosphatase"/>
    <property type="match status" value="1"/>
</dbReference>
<dbReference type="GO" id="GO:0006506">
    <property type="term" value="P:GPI anchor biosynthetic process"/>
    <property type="evidence" value="ECO:0007669"/>
    <property type="project" value="TreeGrafter"/>
</dbReference>
<dbReference type="Pfam" id="PF03372">
    <property type="entry name" value="Exo_endo_phos"/>
    <property type="match status" value="1"/>
</dbReference>
<accession>A0A9X2F3V4</accession>
<name>A0A9X2F3V4_9SPHI</name>
<dbReference type="SUPFAM" id="SSF56219">
    <property type="entry name" value="DNase I-like"/>
    <property type="match status" value="1"/>
</dbReference>
<sequence>MRGKRILMFGLCMWFGGFQIDLAFAKGPKTEGDTLRILTYNVHHCNPPGKTIIDVPAIINVVKQSNASIVALQEIDVNTSRSGKELNEAEAIANACGMYFCFGKALDFAGGGYGVAILSKFPISEVQCYNLPKDAKPQTEQRVLLTATLSLSDKKQIRFANTHLDVQSAQNRELQINEIIKIIKAGGKKVPFLIAGDFNDTPNSSTINLLDKNFQRSCIDCEPTVPQDIPHQTIDFIAFEKHLRKKIAVVKHTVIEETYASDHRPVYAELLIKH</sequence>
<dbReference type="EMBL" id="JAMWYS010000009">
    <property type="protein sequence ID" value="MCO4291886.1"/>
    <property type="molecule type" value="Genomic_DNA"/>
</dbReference>
<dbReference type="PANTHER" id="PTHR14859">
    <property type="entry name" value="CALCOFLUOR WHITE HYPERSENSITIVE PROTEIN PRECURSOR"/>
    <property type="match status" value="1"/>
</dbReference>
<protein>
    <submittedName>
        <fullName evidence="2">Endonuclease/exonuclease/phosphatase family protein</fullName>
    </submittedName>
</protein>
<dbReference type="PANTHER" id="PTHR14859:SF15">
    <property type="entry name" value="ENDONUCLEASE_EXONUCLEASE_PHOSPHATASE DOMAIN-CONTAINING PROTEIN"/>
    <property type="match status" value="1"/>
</dbReference>
<dbReference type="InterPro" id="IPR036691">
    <property type="entry name" value="Endo/exonu/phosph_ase_sf"/>
</dbReference>
<dbReference type="InterPro" id="IPR005135">
    <property type="entry name" value="Endo/exonuclease/phosphatase"/>
</dbReference>
<dbReference type="AlphaFoldDB" id="A0A9X2F3V4"/>
<dbReference type="GO" id="GO:0016020">
    <property type="term" value="C:membrane"/>
    <property type="evidence" value="ECO:0007669"/>
    <property type="project" value="GOC"/>
</dbReference>
<evidence type="ECO:0000313" key="3">
    <source>
        <dbReference type="Proteomes" id="UP001155182"/>
    </source>
</evidence>
<feature type="domain" description="Endonuclease/exonuclease/phosphatase" evidence="1">
    <location>
        <begin position="38"/>
        <end position="237"/>
    </location>
</feature>
<comment type="caution">
    <text evidence="2">The sequence shown here is derived from an EMBL/GenBank/DDBJ whole genome shotgun (WGS) entry which is preliminary data.</text>
</comment>
<keyword evidence="2" id="KW-0378">Hydrolase</keyword>
<evidence type="ECO:0000259" key="1">
    <source>
        <dbReference type="Pfam" id="PF03372"/>
    </source>
</evidence>
<dbReference type="RefSeq" id="WP_252586122.1">
    <property type="nucleotide sequence ID" value="NZ_JAMWYS010000009.1"/>
</dbReference>
<dbReference type="InterPro" id="IPR051916">
    <property type="entry name" value="GPI-anchor_lipid_remodeler"/>
</dbReference>
<reference evidence="2" key="1">
    <citation type="submission" date="2022-06" db="EMBL/GenBank/DDBJ databases">
        <title>Solitalea sp. MAHUQ-68 isolated from rhizospheric soil.</title>
        <authorList>
            <person name="Huq M.A."/>
        </authorList>
    </citation>
    <scope>NUCLEOTIDE SEQUENCE</scope>
    <source>
        <strain evidence="2">MAHUQ-68</strain>
    </source>
</reference>
<dbReference type="Proteomes" id="UP001155182">
    <property type="component" value="Unassembled WGS sequence"/>
</dbReference>